<dbReference type="Pfam" id="PF22958">
    <property type="entry name" value="Ltn1_1st"/>
    <property type="match status" value="1"/>
</dbReference>
<evidence type="ECO:0000256" key="8">
    <source>
        <dbReference type="ARBA" id="ARBA00022679"/>
    </source>
</evidence>
<comment type="subcellular location">
    <subcellularLocation>
        <location evidence="2">Cytoplasm</location>
        <location evidence="2">Cytosol</location>
    </subcellularLocation>
</comment>
<evidence type="ECO:0000256" key="2">
    <source>
        <dbReference type="ARBA" id="ARBA00004514"/>
    </source>
</evidence>
<comment type="function">
    <text evidence="16">E3 ubiquitin-protein ligase. Component of the ribosome quality control complex (RQC), a ribosome-associated complex that mediates ubiquitination and extraction of incompletely synthesized nascent chains for proteasomal degradation.</text>
</comment>
<dbReference type="InterPro" id="IPR011989">
    <property type="entry name" value="ARM-like"/>
</dbReference>
<accession>A0A814R002</accession>
<keyword evidence="12 16" id="KW-0833">Ubl conjugation pathway</keyword>
<dbReference type="InterPro" id="IPR001841">
    <property type="entry name" value="Znf_RING"/>
</dbReference>
<dbReference type="UniPathway" id="UPA00143"/>
<comment type="similarity">
    <text evidence="4 16">Belongs to the LTN1 family.</text>
</comment>
<keyword evidence="11 15" id="KW-0863">Zinc-finger</keyword>
<keyword evidence="20" id="KW-1185">Reference proteome</keyword>
<organism evidence="19 20">
    <name type="scientific">Adineta ricciae</name>
    <name type="common">Rotifer</name>
    <dbReference type="NCBI Taxonomy" id="249248"/>
    <lineage>
        <taxon>Eukaryota</taxon>
        <taxon>Metazoa</taxon>
        <taxon>Spiralia</taxon>
        <taxon>Gnathifera</taxon>
        <taxon>Rotifera</taxon>
        <taxon>Eurotatoria</taxon>
        <taxon>Bdelloidea</taxon>
        <taxon>Adinetida</taxon>
        <taxon>Adinetidae</taxon>
        <taxon>Adineta</taxon>
    </lineage>
</organism>
<comment type="caution">
    <text evidence="19">The sequence shown here is derived from an EMBL/GenBank/DDBJ whole genome shotgun (WGS) entry which is preliminary data.</text>
</comment>
<dbReference type="GO" id="GO:0005829">
    <property type="term" value="C:cytosol"/>
    <property type="evidence" value="ECO:0007669"/>
    <property type="project" value="UniProtKB-SubCell"/>
</dbReference>
<reference evidence="19" key="1">
    <citation type="submission" date="2021-02" db="EMBL/GenBank/DDBJ databases">
        <authorList>
            <person name="Nowell W R."/>
        </authorList>
    </citation>
    <scope>NUCLEOTIDE SEQUENCE</scope>
</reference>
<evidence type="ECO:0000256" key="7">
    <source>
        <dbReference type="ARBA" id="ARBA00022490"/>
    </source>
</evidence>
<dbReference type="CDD" id="cd16491">
    <property type="entry name" value="RING-CH-C4HC3_LTN1"/>
    <property type="match status" value="1"/>
</dbReference>
<evidence type="ECO:0000256" key="10">
    <source>
        <dbReference type="ARBA" id="ARBA00022737"/>
    </source>
</evidence>
<protein>
    <recommendedName>
        <fullName evidence="6 16">E3 ubiquitin-protein ligase listerin</fullName>
        <ecNumber evidence="5 16">2.3.2.27</ecNumber>
    </recommendedName>
    <alternativeName>
        <fullName evidence="14 16">RING-type E3 ubiquitin transferase listerin</fullName>
    </alternativeName>
</protein>
<comment type="pathway">
    <text evidence="3 16">Protein modification; protein ubiquitination.</text>
</comment>
<evidence type="ECO:0000256" key="3">
    <source>
        <dbReference type="ARBA" id="ARBA00004906"/>
    </source>
</evidence>
<dbReference type="PANTHER" id="PTHR12389">
    <property type="entry name" value="ZINC FINGER PROTEIN 294"/>
    <property type="match status" value="1"/>
</dbReference>
<dbReference type="GO" id="GO:0061630">
    <property type="term" value="F:ubiquitin protein ligase activity"/>
    <property type="evidence" value="ECO:0007669"/>
    <property type="project" value="UniProtKB-UniRule"/>
</dbReference>
<dbReference type="Gene3D" id="1.25.10.10">
    <property type="entry name" value="Leucine-rich Repeat Variant"/>
    <property type="match status" value="1"/>
</dbReference>
<evidence type="ECO:0000256" key="17">
    <source>
        <dbReference type="SAM" id="MobiDB-lite"/>
    </source>
</evidence>
<dbReference type="SUPFAM" id="SSF48371">
    <property type="entry name" value="ARM repeat"/>
    <property type="match status" value="1"/>
</dbReference>
<evidence type="ECO:0000313" key="20">
    <source>
        <dbReference type="Proteomes" id="UP000663828"/>
    </source>
</evidence>
<proteinExistence type="inferred from homology"/>
<keyword evidence="9 16" id="KW-0479">Metal-binding</keyword>
<keyword evidence="13 16" id="KW-0862">Zinc</keyword>
<dbReference type="GO" id="GO:1990116">
    <property type="term" value="P:ribosome-associated ubiquitin-dependent protein catabolic process"/>
    <property type="evidence" value="ECO:0007669"/>
    <property type="project" value="UniProtKB-UniRule"/>
</dbReference>
<dbReference type="PANTHER" id="PTHR12389:SF0">
    <property type="entry name" value="E3 UBIQUITIN-PROTEIN LIGASE LISTERIN"/>
    <property type="match status" value="1"/>
</dbReference>
<dbReference type="PROSITE" id="PS50089">
    <property type="entry name" value="ZF_RING_2"/>
    <property type="match status" value="1"/>
</dbReference>
<dbReference type="SUPFAM" id="SSF57850">
    <property type="entry name" value="RING/U-box"/>
    <property type="match status" value="1"/>
</dbReference>
<dbReference type="Pfam" id="PF22999">
    <property type="entry name" value="LTN1_E3_ligase_6th"/>
    <property type="match status" value="1"/>
</dbReference>
<dbReference type="FunFam" id="3.30.40.10:FF:000038">
    <property type="entry name" value="E3 ubiquitin-protein ligase listerin"/>
    <property type="match status" value="1"/>
</dbReference>
<comment type="catalytic activity">
    <reaction evidence="1 16">
        <text>S-ubiquitinyl-[E2 ubiquitin-conjugating enzyme]-L-cysteine + [acceptor protein]-L-lysine = [E2 ubiquitin-conjugating enzyme]-L-cysteine + N(6)-ubiquitinyl-[acceptor protein]-L-lysine.</text>
        <dbReference type="EC" id="2.3.2.27"/>
    </reaction>
</comment>
<keyword evidence="10" id="KW-0677">Repeat</keyword>
<dbReference type="GO" id="GO:0043023">
    <property type="term" value="F:ribosomal large subunit binding"/>
    <property type="evidence" value="ECO:0007669"/>
    <property type="project" value="TreeGrafter"/>
</dbReference>
<name>A0A814R002_ADIRI</name>
<evidence type="ECO:0000256" key="13">
    <source>
        <dbReference type="ARBA" id="ARBA00022833"/>
    </source>
</evidence>
<gene>
    <name evidence="19" type="ORF">XAT740_LOCUS19688</name>
</gene>
<feature type="region of interest" description="Disordered" evidence="17">
    <location>
        <begin position="1"/>
        <end position="23"/>
    </location>
</feature>
<dbReference type="Pfam" id="PF23009">
    <property type="entry name" value="UBC_like"/>
    <property type="match status" value="1"/>
</dbReference>
<feature type="domain" description="RING-type" evidence="18">
    <location>
        <begin position="1670"/>
        <end position="1716"/>
    </location>
</feature>
<evidence type="ECO:0000256" key="1">
    <source>
        <dbReference type="ARBA" id="ARBA00000900"/>
    </source>
</evidence>
<keyword evidence="8 16" id="KW-0808">Transferase</keyword>
<evidence type="ECO:0000256" key="9">
    <source>
        <dbReference type="ARBA" id="ARBA00022723"/>
    </source>
</evidence>
<evidence type="ECO:0000256" key="6">
    <source>
        <dbReference type="ARBA" id="ARBA00017157"/>
    </source>
</evidence>
<dbReference type="InterPro" id="IPR039804">
    <property type="entry name" value="RING-CH-C4HC3_LTN1"/>
</dbReference>
<dbReference type="SMART" id="SM01197">
    <property type="entry name" value="FANCL_C"/>
    <property type="match status" value="1"/>
</dbReference>
<dbReference type="InterPro" id="IPR013083">
    <property type="entry name" value="Znf_RING/FYVE/PHD"/>
</dbReference>
<dbReference type="EMBL" id="CAJNOR010001350">
    <property type="protein sequence ID" value="CAF1126878.1"/>
    <property type="molecule type" value="Genomic_DNA"/>
</dbReference>
<comment type="subunit">
    <text evidence="16">Component of the ribosome quality control complex (RQC).</text>
</comment>
<dbReference type="Gene3D" id="3.30.40.10">
    <property type="entry name" value="Zinc/RING finger domain, C3HC4 (zinc finger)"/>
    <property type="match status" value="1"/>
</dbReference>
<dbReference type="InterPro" id="IPR039795">
    <property type="entry name" value="LTN1/Rkr1"/>
</dbReference>
<evidence type="ECO:0000256" key="12">
    <source>
        <dbReference type="ARBA" id="ARBA00022786"/>
    </source>
</evidence>
<dbReference type="InterPro" id="IPR016024">
    <property type="entry name" value="ARM-type_fold"/>
</dbReference>
<evidence type="ECO:0000256" key="5">
    <source>
        <dbReference type="ARBA" id="ARBA00012483"/>
    </source>
</evidence>
<dbReference type="GO" id="GO:1990112">
    <property type="term" value="C:RQC complex"/>
    <property type="evidence" value="ECO:0007669"/>
    <property type="project" value="UniProtKB-UniRule"/>
</dbReference>
<evidence type="ECO:0000259" key="18">
    <source>
        <dbReference type="PROSITE" id="PS50089"/>
    </source>
</evidence>
<evidence type="ECO:0000256" key="11">
    <source>
        <dbReference type="ARBA" id="ARBA00022771"/>
    </source>
</evidence>
<evidence type="ECO:0000313" key="19">
    <source>
        <dbReference type="EMBL" id="CAF1126878.1"/>
    </source>
</evidence>
<dbReference type="InterPro" id="IPR054476">
    <property type="entry name" value="Ltn1_N"/>
</dbReference>
<dbReference type="InterPro" id="IPR054477">
    <property type="entry name" value="LTN1_E3_ligase_6th"/>
</dbReference>
<evidence type="ECO:0000256" key="4">
    <source>
        <dbReference type="ARBA" id="ARBA00007997"/>
    </source>
</evidence>
<evidence type="ECO:0000256" key="14">
    <source>
        <dbReference type="ARBA" id="ARBA00032366"/>
    </source>
</evidence>
<dbReference type="GO" id="GO:0008270">
    <property type="term" value="F:zinc ion binding"/>
    <property type="evidence" value="ECO:0007669"/>
    <property type="project" value="UniProtKB-KW"/>
</dbReference>
<keyword evidence="7" id="KW-0963">Cytoplasm</keyword>
<dbReference type="GO" id="GO:0016567">
    <property type="term" value="P:protein ubiquitination"/>
    <property type="evidence" value="ECO:0007669"/>
    <property type="project" value="UniProtKB-UniPathway"/>
</dbReference>
<evidence type="ECO:0000256" key="15">
    <source>
        <dbReference type="PROSITE-ProRule" id="PRU00175"/>
    </source>
</evidence>
<dbReference type="EC" id="2.3.2.27" evidence="5 16"/>
<dbReference type="InterPro" id="IPR054478">
    <property type="entry name" value="LTN1_UBC"/>
</dbReference>
<dbReference type="Proteomes" id="UP000663828">
    <property type="component" value="Unassembled WGS sequence"/>
</dbReference>
<dbReference type="GO" id="GO:0072344">
    <property type="term" value="P:rescue of stalled ribosome"/>
    <property type="evidence" value="ECO:0007669"/>
    <property type="project" value="UniProtKB-UniRule"/>
</dbReference>
<feature type="compositionally biased region" description="Low complexity" evidence="17">
    <location>
        <begin position="12"/>
        <end position="23"/>
    </location>
</feature>
<evidence type="ECO:0000256" key="16">
    <source>
        <dbReference type="RuleBase" id="RU367090"/>
    </source>
</evidence>
<sequence>MSKRGTQRTRGSTKPASSAKASATLNTHGVTAMTLFSGRTFYASREKNFRFSKAGEVSFSYGIDEHGIDDIIDSDLRVILRKLTKKDSTTKIRAFNELRDYCDANEKDDKIQAILPFFVSHYRKWSIDPDQRVRDECQLTFDTIGMRMQKKLLPHLKTLLPIWLMAQCDSYAPAASKAKFLYTKLFYSVERQAEAVYFAGNEIMSTLTDEINQCSDALKDKKENEMETDDAHERRLTQVLLALALFLNYLEEKKRAELTGHFKTIFDSGKFWKLDQIKSIKIQSSFYRCLEDLITLIPDVMCEYKVKIIPLVFHSINETEPKLCPVIWECLILCLDTFDDCWSLVKYQKAFLPKLYAFLRHACHGNVFGVKDCFVRLLQKIPEEIINDKTTYRFVENFFSAMEDGIISIKGRQQMTSVSSLLNAYMDCLLYILDHHSTDQLAFLSERLIPMIRLSLIDKDCSFRNVFARQYVPILNSIKSFRLYRDHLNSVSSLFHNLINQPSTTTESNDLKYIFDQSAVLFDTILSPPKLKNLRFAVTTIKTSSSTDLSSIDSATFQAEDTDDIDNNDQKDKYLTGFATKLCQDCFEFCLNNPTQPAFENSLDLFTRLLNSSAPNSTEIITKLAENLDSTNTIPEVFYLNYARPLITAAIEQHRSLDHIVDLTIQVLNTFDSSETIVERVLADLIKLESSRRFYFLLASIVCRYESSPSFHTWLQNHGVLEQLLNMTASVTKSSENPDLNFPVSTEEFQLLSSLLCSAKPTQFLTSIQQEQIVYLACRLLEQQTPSVNDSDSHKDLIQSIDHVARHLFQTINNTYMNQSTKNLFQLYVLNDINNLIRKNTDLSLHQRSIWLVAINQSKKVSKDIFQHLIQLLVSYIPTQSDNELFVDMIISICQDETNLAEELYSTLFQRISLSNDLIRESWIVGILHGWLLPDQTIDMKFSNKKFSDSDRFLDVQFLCLLTIRQYELNSYLWTNDELIKSLVLNYYLFQYRCVDVKSLHLLFERLFLLSTFSIDLNLIEKSPLSNEFYSELIYYHFYCQIKDRYLTINQRDDIIQYTLVAGNNDEFNCHLILASFFRESQLKILIPYLIKQCQEEQRSELTLAALNQALIRMNKLGIIVEKEYLNQILEVLMKSSLSSKELLQLIQLWNTLINHGTFVYQFEQAHWDHVLCLISDLFQQLTNIQQQIQQEFTLRTEFLFIHAANLLTTVGNLLTNAVKQEDTEGFSKQLLEEWLVLYSKDIYQGLLPLYIALPSALAEFSAFHVTNEMVKSICCAICTIPTDYLVSNSLKPLFHSSDNQSTLSDHIQTVFNHLYRLLCLTPNRSLQYSAYHLLNKLLPHIAPTLIQTTNDENIAEDNHTCQLLGSMIEALERTENTIGQLLNENDIVEEHLLDDNGHEMISYASPTTVKADKEHLIIGELLNYKLLLNLINCYSSVEQRYTYALMLQEKKLVDRFLSIVLGLIPANPVYNDPLSMQVSSITKKFTHSKSMFENDIQLNPASDVNSQYTVPHLACSAYFQCLSLIPALVREWYSNQPKRIRDAVERVTQKYASPILIQQELDSASSLKEVNIGEAGQFTVRKHSNTREITAVYNIETSRVEICVRLPVNYPLSIATIECTHYVGFTKDQWNKWMLQLKTNLTQSNGAIADGLTRWKQNIDKMMQGIEECSICYCILHTNNELPKRTCRTCKKKFHDACLFRWFRSSNKSTCPHCRANF</sequence>